<accession>A0A1N6NMG6</accession>
<organism evidence="3 4">
    <name type="scientific">Domibacillus enclensis</name>
    <dbReference type="NCBI Taxonomy" id="1017273"/>
    <lineage>
        <taxon>Bacteria</taxon>
        <taxon>Bacillati</taxon>
        <taxon>Bacillota</taxon>
        <taxon>Bacilli</taxon>
        <taxon>Bacillales</taxon>
        <taxon>Bacillaceae</taxon>
        <taxon>Domibacillus</taxon>
    </lineage>
</organism>
<dbReference type="Gene3D" id="3.10.129.10">
    <property type="entry name" value="Hotdog Thioesterase"/>
    <property type="match status" value="1"/>
</dbReference>
<evidence type="ECO:0000259" key="1">
    <source>
        <dbReference type="Pfam" id="PF01575"/>
    </source>
</evidence>
<feature type="domain" description="MaoC-like" evidence="1">
    <location>
        <begin position="4"/>
        <end position="96"/>
    </location>
</feature>
<name>A0A1N6NMG6_9BACI</name>
<dbReference type="InterPro" id="IPR029069">
    <property type="entry name" value="HotDog_dom_sf"/>
</dbReference>
<dbReference type="SUPFAM" id="SSF54637">
    <property type="entry name" value="Thioesterase/thiol ester dehydrase-isomerase"/>
    <property type="match status" value="1"/>
</dbReference>
<evidence type="ECO:0000313" key="2">
    <source>
        <dbReference type="EMBL" id="OXS80088.1"/>
    </source>
</evidence>
<dbReference type="CDD" id="cd03441">
    <property type="entry name" value="R_hydratase_like"/>
    <property type="match status" value="1"/>
</dbReference>
<evidence type="ECO:0000313" key="5">
    <source>
        <dbReference type="Proteomes" id="UP000215545"/>
    </source>
</evidence>
<reference evidence="3 4" key="1">
    <citation type="submission" date="2017-01" db="EMBL/GenBank/DDBJ databases">
        <authorList>
            <person name="Mah S.A."/>
            <person name="Swanson W.J."/>
            <person name="Moy G.W."/>
            <person name="Vacquier V.D."/>
        </authorList>
    </citation>
    <scope>NUCLEOTIDE SEQUENCE [LARGE SCALE GENOMIC DNA]</scope>
    <source>
        <strain evidence="3 4">NIO-1016</strain>
    </source>
</reference>
<dbReference type="GO" id="GO:0006633">
    <property type="term" value="P:fatty acid biosynthetic process"/>
    <property type="evidence" value="ECO:0007669"/>
    <property type="project" value="InterPro"/>
</dbReference>
<reference evidence="5" key="2">
    <citation type="submission" date="2017-03" db="EMBL/GenBank/DDBJ databases">
        <title>Bacillus sp. V-88(T) DSM27956, whole genome shotgun sequencing project.</title>
        <authorList>
            <person name="Dastager S.G."/>
            <person name="Neurgaonkar P.S."/>
            <person name="Dharne M.S."/>
        </authorList>
    </citation>
    <scope>NUCLEOTIDE SEQUENCE [LARGE SCALE GENOMIC DNA]</scope>
    <source>
        <strain evidence="5">DSM 25145</strain>
    </source>
</reference>
<dbReference type="OrthoDB" id="9801625at2"/>
<dbReference type="PANTHER" id="PTHR43841">
    <property type="entry name" value="3-HYDROXYACYL-THIOESTER DEHYDRATASE HTDX-RELATED"/>
    <property type="match status" value="1"/>
</dbReference>
<dbReference type="Proteomes" id="UP000215545">
    <property type="component" value="Unassembled WGS sequence"/>
</dbReference>
<dbReference type="STRING" id="1017273.SAMN05443094_101204"/>
<dbReference type="InterPro" id="IPR003965">
    <property type="entry name" value="Fatty_acid_synthase"/>
</dbReference>
<protein>
    <submittedName>
        <fullName evidence="3">MaoC like domain-containing protein</fullName>
    </submittedName>
</protein>
<evidence type="ECO:0000313" key="3">
    <source>
        <dbReference type="EMBL" id="SIP93212.1"/>
    </source>
</evidence>
<dbReference type="InterPro" id="IPR002539">
    <property type="entry name" value="MaoC-like_dom"/>
</dbReference>
<dbReference type="Proteomes" id="UP000186385">
    <property type="component" value="Unassembled WGS sequence"/>
</dbReference>
<proteinExistence type="predicted"/>
<dbReference type="PANTHER" id="PTHR43841:SF3">
    <property type="entry name" value="(3R)-HYDROXYACYL-ACP DEHYDRATASE SUBUNIT HADB"/>
    <property type="match status" value="1"/>
</dbReference>
<sequence>MFDEREWTITEKDVHSYALASGDHNPIHTNAEAAKKAGLPGCIVHGMLVMALGARAVREWQPDPIRSLDARFQAMTYPNELLRIKGSWTNGEEGIGIVQIENKKGDIKMKGTFSVKRNAL</sequence>
<keyword evidence="5" id="KW-1185">Reference proteome</keyword>
<dbReference type="Pfam" id="PF01575">
    <property type="entry name" value="MaoC_dehydratas"/>
    <property type="match status" value="1"/>
</dbReference>
<dbReference type="PRINTS" id="PR01483">
    <property type="entry name" value="FASYNTHASE"/>
</dbReference>
<evidence type="ECO:0000313" key="4">
    <source>
        <dbReference type="Proteomes" id="UP000186385"/>
    </source>
</evidence>
<dbReference type="AlphaFoldDB" id="A0A1N6NMG6"/>
<gene>
    <name evidence="2" type="ORF">B1B05_00990</name>
    <name evidence="3" type="ORF">SAMN05443094_101204</name>
</gene>
<dbReference type="RefSeq" id="WP_045849592.1">
    <property type="nucleotide sequence ID" value="NZ_FTLX01000001.1"/>
</dbReference>
<reference evidence="2" key="3">
    <citation type="submission" date="2017-03" db="EMBL/GenBank/DDBJ databases">
        <authorList>
            <person name="Dastager S.G."/>
            <person name="Neurgaonkar P.S."/>
            <person name="Dharne M.S."/>
        </authorList>
    </citation>
    <scope>NUCLEOTIDE SEQUENCE</scope>
    <source>
        <strain evidence="2">DSM 25145</strain>
    </source>
</reference>
<dbReference type="GO" id="GO:0005835">
    <property type="term" value="C:fatty acid synthase complex"/>
    <property type="evidence" value="ECO:0007669"/>
    <property type="project" value="InterPro"/>
</dbReference>
<dbReference type="EMBL" id="MWSK01000001">
    <property type="protein sequence ID" value="OXS80088.1"/>
    <property type="molecule type" value="Genomic_DNA"/>
</dbReference>
<dbReference type="EMBL" id="FTLX01000001">
    <property type="protein sequence ID" value="SIP93212.1"/>
    <property type="molecule type" value="Genomic_DNA"/>
</dbReference>
<dbReference type="GO" id="GO:0004312">
    <property type="term" value="F:fatty acid synthase activity"/>
    <property type="evidence" value="ECO:0007669"/>
    <property type="project" value="InterPro"/>
</dbReference>